<dbReference type="InterPro" id="IPR001304">
    <property type="entry name" value="C-type_lectin-like"/>
</dbReference>
<dbReference type="Gene3D" id="3.10.100.10">
    <property type="entry name" value="Mannose-Binding Protein A, subunit A"/>
    <property type="match status" value="1"/>
</dbReference>
<dbReference type="PROSITE" id="PS00615">
    <property type="entry name" value="C_TYPE_LECTIN_1"/>
    <property type="match status" value="1"/>
</dbReference>
<dbReference type="AlphaFoldDB" id="A0A3P8V1M4"/>
<evidence type="ECO:0000256" key="2">
    <source>
        <dbReference type="ARBA" id="ARBA00023157"/>
    </source>
</evidence>
<dbReference type="InParanoid" id="A0A3P8V1M4"/>
<dbReference type="OMA" id="ICERRQG"/>
<accession>A0A3P8V1M4</accession>
<dbReference type="InterPro" id="IPR050111">
    <property type="entry name" value="C-type_lectin/snaclec_domain"/>
</dbReference>
<organism evidence="4 5">
    <name type="scientific">Cynoglossus semilaevis</name>
    <name type="common">Tongue sole</name>
    <dbReference type="NCBI Taxonomy" id="244447"/>
    <lineage>
        <taxon>Eukaryota</taxon>
        <taxon>Metazoa</taxon>
        <taxon>Chordata</taxon>
        <taxon>Craniata</taxon>
        <taxon>Vertebrata</taxon>
        <taxon>Euteleostomi</taxon>
        <taxon>Actinopterygii</taxon>
        <taxon>Neopterygii</taxon>
        <taxon>Teleostei</taxon>
        <taxon>Neoteleostei</taxon>
        <taxon>Acanthomorphata</taxon>
        <taxon>Carangaria</taxon>
        <taxon>Pleuronectiformes</taxon>
        <taxon>Pleuronectoidei</taxon>
        <taxon>Cynoglossidae</taxon>
        <taxon>Cynoglossinae</taxon>
        <taxon>Cynoglossus</taxon>
    </lineage>
</organism>
<reference evidence="4 5" key="1">
    <citation type="journal article" date="2014" name="Nat. Genet.">
        <title>Whole-genome sequence of a flatfish provides insights into ZW sex chromosome evolution and adaptation to a benthic lifestyle.</title>
        <authorList>
            <person name="Chen S."/>
            <person name="Zhang G."/>
            <person name="Shao C."/>
            <person name="Huang Q."/>
            <person name="Liu G."/>
            <person name="Zhang P."/>
            <person name="Song W."/>
            <person name="An N."/>
            <person name="Chalopin D."/>
            <person name="Volff J.N."/>
            <person name="Hong Y."/>
            <person name="Li Q."/>
            <person name="Sha Z."/>
            <person name="Zhou H."/>
            <person name="Xie M."/>
            <person name="Yu Q."/>
            <person name="Liu Y."/>
            <person name="Xiang H."/>
            <person name="Wang N."/>
            <person name="Wu K."/>
            <person name="Yang C."/>
            <person name="Zhou Q."/>
            <person name="Liao X."/>
            <person name="Yang L."/>
            <person name="Hu Q."/>
            <person name="Zhang J."/>
            <person name="Meng L."/>
            <person name="Jin L."/>
            <person name="Tian Y."/>
            <person name="Lian J."/>
            <person name="Yang J."/>
            <person name="Miao G."/>
            <person name="Liu S."/>
            <person name="Liang Z."/>
            <person name="Yan F."/>
            <person name="Li Y."/>
            <person name="Sun B."/>
            <person name="Zhang H."/>
            <person name="Zhang J."/>
            <person name="Zhu Y."/>
            <person name="Du M."/>
            <person name="Zhao Y."/>
            <person name="Schartl M."/>
            <person name="Tang Q."/>
            <person name="Wang J."/>
        </authorList>
    </citation>
    <scope>NUCLEOTIDE SEQUENCE</scope>
</reference>
<keyword evidence="1" id="KW-0430">Lectin</keyword>
<dbReference type="STRING" id="244447.ENSCSEP00000006961"/>
<dbReference type="Ensembl" id="ENSCSET00000007036.1">
    <property type="protein sequence ID" value="ENSCSEP00000006961.1"/>
    <property type="gene ID" value="ENSCSEG00000004501.1"/>
</dbReference>
<dbReference type="SUPFAM" id="SSF56436">
    <property type="entry name" value="C-type lectin-like"/>
    <property type="match status" value="1"/>
</dbReference>
<evidence type="ECO:0000259" key="3">
    <source>
        <dbReference type="PROSITE" id="PS50041"/>
    </source>
</evidence>
<dbReference type="InterPro" id="IPR016186">
    <property type="entry name" value="C-type_lectin-like/link_sf"/>
</dbReference>
<dbReference type="InterPro" id="IPR016187">
    <property type="entry name" value="CTDL_fold"/>
</dbReference>
<proteinExistence type="predicted"/>
<reference evidence="4" key="3">
    <citation type="submission" date="2025-09" db="UniProtKB">
        <authorList>
            <consortium name="Ensembl"/>
        </authorList>
    </citation>
    <scope>IDENTIFICATION</scope>
</reference>
<dbReference type="PROSITE" id="PS50041">
    <property type="entry name" value="C_TYPE_LECTIN_2"/>
    <property type="match status" value="1"/>
</dbReference>
<evidence type="ECO:0000256" key="1">
    <source>
        <dbReference type="ARBA" id="ARBA00022734"/>
    </source>
</evidence>
<feature type="domain" description="C-type lectin" evidence="3">
    <location>
        <begin position="30"/>
        <end position="150"/>
    </location>
</feature>
<dbReference type="Proteomes" id="UP000265120">
    <property type="component" value="Chromosome 16"/>
</dbReference>
<keyword evidence="2" id="KW-1015">Disulfide bond</keyword>
<dbReference type="GO" id="GO:0030246">
    <property type="term" value="F:carbohydrate binding"/>
    <property type="evidence" value="ECO:0007669"/>
    <property type="project" value="UniProtKB-KW"/>
</dbReference>
<sequence length="159" mass="18734">RGTWRTKSCRGFGVNSPEVMMFCPAGWLMFDSSCYEFSNWTRSWDDSRIECRKSGADLVIINSPKEQEFLYKMFKHNSWMGLSDRDSERNWKWVDGSPVSVKYWRDNQPDNGGGNSKYGEEDCGAFEVLENKDKNWNDLNCDQQQHWICEKRALVFNEK</sequence>
<dbReference type="InterPro" id="IPR018378">
    <property type="entry name" value="C-type_lectin_CS"/>
</dbReference>
<dbReference type="Pfam" id="PF00059">
    <property type="entry name" value="Lectin_C"/>
    <property type="match status" value="1"/>
</dbReference>
<dbReference type="CDD" id="cd03590">
    <property type="entry name" value="CLECT_DC-SIGN_like"/>
    <property type="match status" value="1"/>
</dbReference>
<evidence type="ECO:0000313" key="5">
    <source>
        <dbReference type="Proteomes" id="UP000265120"/>
    </source>
</evidence>
<reference evidence="4" key="2">
    <citation type="submission" date="2025-08" db="UniProtKB">
        <authorList>
            <consortium name="Ensembl"/>
        </authorList>
    </citation>
    <scope>IDENTIFICATION</scope>
</reference>
<keyword evidence="5" id="KW-1185">Reference proteome</keyword>
<dbReference type="SMART" id="SM00034">
    <property type="entry name" value="CLECT"/>
    <property type="match status" value="1"/>
</dbReference>
<dbReference type="PANTHER" id="PTHR22803">
    <property type="entry name" value="MANNOSE, PHOSPHOLIPASE, LECTIN RECEPTOR RELATED"/>
    <property type="match status" value="1"/>
</dbReference>
<dbReference type="GeneTree" id="ENSGT01020000230338"/>
<evidence type="ECO:0000313" key="4">
    <source>
        <dbReference type="Ensembl" id="ENSCSEP00000006961.1"/>
    </source>
</evidence>
<dbReference type="InterPro" id="IPR033989">
    <property type="entry name" value="CD209-like_CTLD"/>
</dbReference>
<protein>
    <recommendedName>
        <fullName evidence="3">C-type lectin domain-containing protein</fullName>
    </recommendedName>
</protein>
<name>A0A3P8V1M4_CYNSE</name>